<protein>
    <submittedName>
        <fullName evidence="1">Os01g0530450 protein</fullName>
    </submittedName>
</protein>
<name>A0A0P0V3V3_ORYSJ</name>
<sequence length="42" mass="4838">RNFYVIFFPQNTPFSIQENDKLAVSVGLSGWLSCARSLKKKF</sequence>
<accession>A0A0P0V3V3</accession>
<evidence type="ECO:0000313" key="2">
    <source>
        <dbReference type="Proteomes" id="UP000059680"/>
    </source>
</evidence>
<dbReference type="Gramene" id="Os01t0530450-00">
    <property type="protein sequence ID" value="Os01t0530450-00"/>
    <property type="gene ID" value="Os01g0530450"/>
</dbReference>
<feature type="non-terminal residue" evidence="1">
    <location>
        <position position="42"/>
    </location>
</feature>
<dbReference type="PaxDb" id="39947-A0A0P0V3V3"/>
<dbReference type="EMBL" id="AP014957">
    <property type="protein sequence ID" value="BAS72507.1"/>
    <property type="molecule type" value="Genomic_DNA"/>
</dbReference>
<reference evidence="2" key="1">
    <citation type="journal article" date="2005" name="Nature">
        <title>The map-based sequence of the rice genome.</title>
        <authorList>
            <consortium name="International rice genome sequencing project (IRGSP)"/>
            <person name="Matsumoto T."/>
            <person name="Wu J."/>
            <person name="Kanamori H."/>
            <person name="Katayose Y."/>
            <person name="Fujisawa M."/>
            <person name="Namiki N."/>
            <person name="Mizuno H."/>
            <person name="Yamamoto K."/>
            <person name="Antonio B.A."/>
            <person name="Baba T."/>
            <person name="Sakata K."/>
            <person name="Nagamura Y."/>
            <person name="Aoki H."/>
            <person name="Arikawa K."/>
            <person name="Arita K."/>
            <person name="Bito T."/>
            <person name="Chiden Y."/>
            <person name="Fujitsuka N."/>
            <person name="Fukunaka R."/>
            <person name="Hamada M."/>
            <person name="Harada C."/>
            <person name="Hayashi A."/>
            <person name="Hijishita S."/>
            <person name="Honda M."/>
            <person name="Hosokawa S."/>
            <person name="Ichikawa Y."/>
            <person name="Idonuma A."/>
            <person name="Iijima M."/>
            <person name="Ikeda M."/>
            <person name="Ikeno M."/>
            <person name="Ito K."/>
            <person name="Ito S."/>
            <person name="Ito T."/>
            <person name="Ito Y."/>
            <person name="Ito Y."/>
            <person name="Iwabuchi A."/>
            <person name="Kamiya K."/>
            <person name="Karasawa W."/>
            <person name="Kurita K."/>
            <person name="Katagiri S."/>
            <person name="Kikuta A."/>
            <person name="Kobayashi H."/>
            <person name="Kobayashi N."/>
            <person name="Machita K."/>
            <person name="Maehara T."/>
            <person name="Masukawa M."/>
            <person name="Mizubayashi T."/>
            <person name="Mukai Y."/>
            <person name="Nagasaki H."/>
            <person name="Nagata Y."/>
            <person name="Naito S."/>
            <person name="Nakashima M."/>
            <person name="Nakama Y."/>
            <person name="Nakamichi Y."/>
            <person name="Nakamura M."/>
            <person name="Meguro A."/>
            <person name="Negishi M."/>
            <person name="Ohta I."/>
            <person name="Ohta T."/>
            <person name="Okamoto M."/>
            <person name="Ono N."/>
            <person name="Saji S."/>
            <person name="Sakaguchi M."/>
            <person name="Sakai K."/>
            <person name="Shibata M."/>
            <person name="Shimokawa T."/>
            <person name="Song J."/>
            <person name="Takazaki Y."/>
            <person name="Terasawa K."/>
            <person name="Tsugane M."/>
            <person name="Tsuji K."/>
            <person name="Ueda S."/>
            <person name="Waki K."/>
            <person name="Yamagata H."/>
            <person name="Yamamoto M."/>
            <person name="Yamamoto S."/>
            <person name="Yamane H."/>
            <person name="Yoshiki S."/>
            <person name="Yoshihara R."/>
            <person name="Yukawa K."/>
            <person name="Zhong H."/>
            <person name="Yano M."/>
            <person name="Yuan Q."/>
            <person name="Ouyang S."/>
            <person name="Liu J."/>
            <person name="Jones K.M."/>
            <person name="Gansberger K."/>
            <person name="Moffat K."/>
            <person name="Hill J."/>
            <person name="Bera J."/>
            <person name="Fadrosh D."/>
            <person name="Jin S."/>
            <person name="Johri S."/>
            <person name="Kim M."/>
            <person name="Overton L."/>
            <person name="Reardon M."/>
            <person name="Tsitrin T."/>
            <person name="Vuong H."/>
            <person name="Weaver B."/>
            <person name="Ciecko A."/>
            <person name="Tallon L."/>
            <person name="Jackson J."/>
            <person name="Pai G."/>
            <person name="Aken S.V."/>
            <person name="Utterback T."/>
            <person name="Reidmuller S."/>
            <person name="Feldblyum T."/>
            <person name="Hsiao J."/>
            <person name="Zismann V."/>
            <person name="Iobst S."/>
            <person name="de Vazeille A.R."/>
            <person name="Buell C.R."/>
            <person name="Ying K."/>
            <person name="Li Y."/>
            <person name="Lu T."/>
            <person name="Huang Y."/>
            <person name="Zhao Q."/>
            <person name="Feng Q."/>
            <person name="Zhang L."/>
            <person name="Zhu J."/>
            <person name="Weng Q."/>
            <person name="Mu J."/>
            <person name="Lu Y."/>
            <person name="Fan D."/>
            <person name="Liu Y."/>
            <person name="Guan J."/>
            <person name="Zhang Y."/>
            <person name="Yu S."/>
            <person name="Liu X."/>
            <person name="Zhang Y."/>
            <person name="Hong G."/>
            <person name="Han B."/>
            <person name="Choisne N."/>
            <person name="Demange N."/>
            <person name="Orjeda G."/>
            <person name="Samain S."/>
            <person name="Cattolico L."/>
            <person name="Pelletier E."/>
            <person name="Couloux A."/>
            <person name="Segurens B."/>
            <person name="Wincker P."/>
            <person name="D'Hont A."/>
            <person name="Scarpelli C."/>
            <person name="Weissenbach J."/>
            <person name="Salanoubat M."/>
            <person name="Quetier F."/>
            <person name="Yu Y."/>
            <person name="Kim H.R."/>
            <person name="Rambo T."/>
            <person name="Currie J."/>
            <person name="Collura K."/>
            <person name="Luo M."/>
            <person name="Yang T."/>
            <person name="Ammiraju J.S.S."/>
            <person name="Engler F."/>
            <person name="Soderlund C."/>
            <person name="Wing R.A."/>
            <person name="Palmer L.E."/>
            <person name="de la Bastide M."/>
            <person name="Spiegel L."/>
            <person name="Nascimento L."/>
            <person name="Zutavern T."/>
            <person name="O'Shaughnessy A."/>
            <person name="Dike S."/>
            <person name="Dedhia N."/>
            <person name="Preston R."/>
            <person name="Balija V."/>
            <person name="McCombie W.R."/>
            <person name="Chow T."/>
            <person name="Chen H."/>
            <person name="Chung M."/>
            <person name="Chen C."/>
            <person name="Shaw J."/>
            <person name="Wu H."/>
            <person name="Hsiao K."/>
            <person name="Chao Y."/>
            <person name="Chu M."/>
            <person name="Cheng C."/>
            <person name="Hour A."/>
            <person name="Lee P."/>
            <person name="Lin S."/>
            <person name="Lin Y."/>
            <person name="Liou J."/>
            <person name="Liu S."/>
            <person name="Hsing Y."/>
            <person name="Raghuvanshi S."/>
            <person name="Mohanty A."/>
            <person name="Bharti A.K."/>
            <person name="Gaur A."/>
            <person name="Gupta V."/>
            <person name="Kumar D."/>
            <person name="Ravi V."/>
            <person name="Vij S."/>
            <person name="Kapur A."/>
            <person name="Khurana P."/>
            <person name="Khurana P."/>
            <person name="Khurana J.P."/>
            <person name="Tyagi A.K."/>
            <person name="Gaikwad K."/>
            <person name="Singh A."/>
            <person name="Dalal V."/>
            <person name="Srivastava S."/>
            <person name="Dixit A."/>
            <person name="Pal A.K."/>
            <person name="Ghazi I.A."/>
            <person name="Yadav M."/>
            <person name="Pandit A."/>
            <person name="Bhargava A."/>
            <person name="Sureshbabu K."/>
            <person name="Batra K."/>
            <person name="Sharma T.R."/>
            <person name="Mohapatra T."/>
            <person name="Singh N.K."/>
            <person name="Messing J."/>
            <person name="Nelson A.B."/>
            <person name="Fuks G."/>
            <person name="Kavchok S."/>
            <person name="Keizer G."/>
            <person name="Linton E."/>
            <person name="Llaca V."/>
            <person name="Song R."/>
            <person name="Tanyolac B."/>
            <person name="Young S."/>
            <person name="Ho-Il K."/>
            <person name="Hahn J.H."/>
            <person name="Sangsakoo G."/>
            <person name="Vanavichit A."/>
            <person name="de Mattos Luiz.A.T."/>
            <person name="Zimmer P.D."/>
            <person name="Malone G."/>
            <person name="Dellagostin O."/>
            <person name="de Oliveira A.C."/>
            <person name="Bevan M."/>
            <person name="Bancroft I."/>
            <person name="Minx P."/>
            <person name="Cordum H."/>
            <person name="Wilson R."/>
            <person name="Cheng Z."/>
            <person name="Jin W."/>
            <person name="Jiang J."/>
            <person name="Leong S.A."/>
            <person name="Iwama H."/>
            <person name="Gojobori T."/>
            <person name="Itoh T."/>
            <person name="Niimura Y."/>
            <person name="Fujii Y."/>
            <person name="Habara T."/>
            <person name="Sakai H."/>
            <person name="Sato Y."/>
            <person name="Wilson G."/>
            <person name="Kumar K."/>
            <person name="McCouch S."/>
            <person name="Juretic N."/>
            <person name="Hoen D."/>
            <person name="Wright S."/>
            <person name="Bruskiewich R."/>
            <person name="Bureau T."/>
            <person name="Miyao A."/>
            <person name="Hirochika H."/>
            <person name="Nishikawa T."/>
            <person name="Kadowaki K."/>
            <person name="Sugiura M."/>
            <person name="Burr B."/>
            <person name="Sasaki T."/>
        </authorList>
    </citation>
    <scope>NUCLEOTIDE SEQUENCE [LARGE SCALE GENOMIC DNA]</scope>
    <source>
        <strain evidence="2">cv. Nipponbare</strain>
    </source>
</reference>
<dbReference type="Proteomes" id="UP000059680">
    <property type="component" value="Chromosome 1"/>
</dbReference>
<proteinExistence type="predicted"/>
<keyword evidence="2" id="KW-1185">Reference proteome</keyword>
<reference evidence="1 2" key="3">
    <citation type="journal article" date="2013" name="Rice">
        <title>Improvement of the Oryza sativa Nipponbare reference genome using next generation sequence and optical map data.</title>
        <authorList>
            <person name="Kawahara Y."/>
            <person name="de la Bastide M."/>
            <person name="Hamilton J.P."/>
            <person name="Kanamori H."/>
            <person name="McCombie W.R."/>
            <person name="Ouyang S."/>
            <person name="Schwartz D.C."/>
            <person name="Tanaka T."/>
            <person name="Wu J."/>
            <person name="Zhou S."/>
            <person name="Childs K.L."/>
            <person name="Davidson R.M."/>
            <person name="Lin H."/>
            <person name="Quesada-Ocampo L."/>
            <person name="Vaillancourt B."/>
            <person name="Sakai H."/>
            <person name="Lee S.S."/>
            <person name="Kim J."/>
            <person name="Numa H."/>
            <person name="Itoh T."/>
            <person name="Buell C.R."/>
            <person name="Matsumoto T."/>
        </authorList>
    </citation>
    <scope>NUCLEOTIDE SEQUENCE [LARGE SCALE GENOMIC DNA]</scope>
    <source>
        <strain evidence="2">cv. Nipponbare</strain>
    </source>
</reference>
<dbReference type="InParanoid" id="A0A0P0V3V3"/>
<organism evidence="1 2">
    <name type="scientific">Oryza sativa subsp. japonica</name>
    <name type="common">Rice</name>
    <dbReference type="NCBI Taxonomy" id="39947"/>
    <lineage>
        <taxon>Eukaryota</taxon>
        <taxon>Viridiplantae</taxon>
        <taxon>Streptophyta</taxon>
        <taxon>Embryophyta</taxon>
        <taxon>Tracheophyta</taxon>
        <taxon>Spermatophyta</taxon>
        <taxon>Magnoliopsida</taxon>
        <taxon>Liliopsida</taxon>
        <taxon>Poales</taxon>
        <taxon>Poaceae</taxon>
        <taxon>BOP clade</taxon>
        <taxon>Oryzoideae</taxon>
        <taxon>Oryzeae</taxon>
        <taxon>Oryzinae</taxon>
        <taxon>Oryza</taxon>
        <taxon>Oryza sativa</taxon>
    </lineage>
</organism>
<evidence type="ECO:0000313" key="1">
    <source>
        <dbReference type="EMBL" id="BAS72507.1"/>
    </source>
</evidence>
<reference evidence="1 2" key="2">
    <citation type="journal article" date="2013" name="Plant Cell Physiol.">
        <title>Rice Annotation Project Database (RAP-DB): an integrative and interactive database for rice genomics.</title>
        <authorList>
            <person name="Sakai H."/>
            <person name="Lee S.S."/>
            <person name="Tanaka T."/>
            <person name="Numa H."/>
            <person name="Kim J."/>
            <person name="Kawahara Y."/>
            <person name="Wakimoto H."/>
            <person name="Yang C.C."/>
            <person name="Iwamoto M."/>
            <person name="Abe T."/>
            <person name="Yamada Y."/>
            <person name="Muto A."/>
            <person name="Inokuchi H."/>
            <person name="Ikemura T."/>
            <person name="Matsumoto T."/>
            <person name="Sasaki T."/>
            <person name="Itoh T."/>
        </authorList>
    </citation>
    <scope>NUCLEOTIDE SEQUENCE [LARGE SCALE GENOMIC DNA]</scope>
    <source>
        <strain evidence="2">cv. Nipponbare</strain>
    </source>
</reference>
<dbReference type="AlphaFoldDB" id="A0A0P0V3V3"/>
<gene>
    <name evidence="1" type="ordered locus">Os01g0530450</name>
    <name evidence="1" type="ORF">OSNPB_010530450</name>
</gene>